<dbReference type="Pfam" id="PF04149">
    <property type="entry name" value="DUF397"/>
    <property type="match status" value="2"/>
</dbReference>
<evidence type="ECO:0000313" key="3">
    <source>
        <dbReference type="Proteomes" id="UP001595990"/>
    </source>
</evidence>
<name>A0ABV9BTS5_9ACTN</name>
<evidence type="ECO:0000313" key="2">
    <source>
        <dbReference type="EMBL" id="MFC4517532.1"/>
    </source>
</evidence>
<sequence>MRSDIAWQKSSYSGGGGEQCVEISAVPWQKSSHSGGGEQCVEISAHPHTIAIRESDTPTVVVTTTPPRFRALIASVRGRA</sequence>
<evidence type="ECO:0000259" key="1">
    <source>
        <dbReference type="Pfam" id="PF04149"/>
    </source>
</evidence>
<accession>A0ABV9BTS5</accession>
<dbReference type="EMBL" id="JBHSFS010000021">
    <property type="protein sequence ID" value="MFC4517532.1"/>
    <property type="molecule type" value="Genomic_DNA"/>
</dbReference>
<reference evidence="3" key="1">
    <citation type="journal article" date="2019" name="Int. J. Syst. Evol. Microbiol.">
        <title>The Global Catalogue of Microorganisms (GCM) 10K type strain sequencing project: providing services to taxonomists for standard genome sequencing and annotation.</title>
        <authorList>
            <consortium name="The Broad Institute Genomics Platform"/>
            <consortium name="The Broad Institute Genome Sequencing Center for Infectious Disease"/>
            <person name="Wu L."/>
            <person name="Ma J."/>
        </authorList>
    </citation>
    <scope>NUCLEOTIDE SEQUENCE [LARGE SCALE GENOMIC DNA]</scope>
    <source>
        <strain evidence="3">CECT 8064</strain>
    </source>
</reference>
<protein>
    <submittedName>
        <fullName evidence="2">DUF397 domain-containing protein</fullName>
    </submittedName>
</protein>
<feature type="domain" description="DUF397" evidence="1">
    <location>
        <begin position="27"/>
        <end position="77"/>
    </location>
</feature>
<organism evidence="2 3">
    <name type="scientific">Streptomyces ehimensis</name>
    <dbReference type="NCBI Taxonomy" id="68195"/>
    <lineage>
        <taxon>Bacteria</taxon>
        <taxon>Bacillati</taxon>
        <taxon>Actinomycetota</taxon>
        <taxon>Actinomycetes</taxon>
        <taxon>Kitasatosporales</taxon>
        <taxon>Streptomycetaceae</taxon>
        <taxon>Streptomyces</taxon>
    </lineage>
</organism>
<comment type="caution">
    <text evidence="2">The sequence shown here is derived from an EMBL/GenBank/DDBJ whole genome shotgun (WGS) entry which is preliminary data.</text>
</comment>
<proteinExistence type="predicted"/>
<gene>
    <name evidence="2" type="ORF">ACFPEN_32050</name>
</gene>
<dbReference type="InterPro" id="IPR007278">
    <property type="entry name" value="DUF397"/>
</dbReference>
<dbReference type="Proteomes" id="UP001595990">
    <property type="component" value="Unassembled WGS sequence"/>
</dbReference>
<feature type="domain" description="DUF397" evidence="1">
    <location>
        <begin position="6"/>
        <end position="26"/>
    </location>
</feature>
<keyword evidence="3" id="KW-1185">Reference proteome</keyword>
<dbReference type="RefSeq" id="WP_358215925.1">
    <property type="nucleotide sequence ID" value="NZ_JBHSFS010000021.1"/>
</dbReference>